<dbReference type="PROSITE" id="PS50005">
    <property type="entry name" value="TPR"/>
    <property type="match status" value="1"/>
</dbReference>
<protein>
    <recommendedName>
        <fullName evidence="4">Tetratricopeptide repeat protein</fullName>
    </recommendedName>
</protein>
<dbReference type="Proteomes" id="UP000503308">
    <property type="component" value="Chromosome"/>
</dbReference>
<dbReference type="SMART" id="SM00028">
    <property type="entry name" value="TPR"/>
    <property type="match status" value="4"/>
</dbReference>
<dbReference type="InterPro" id="IPR011990">
    <property type="entry name" value="TPR-like_helical_dom_sf"/>
</dbReference>
<feature type="repeat" description="TPR" evidence="1">
    <location>
        <begin position="74"/>
        <end position="107"/>
    </location>
</feature>
<evidence type="ECO:0000313" key="2">
    <source>
        <dbReference type="EMBL" id="QJF51566.1"/>
    </source>
</evidence>
<evidence type="ECO:0000313" key="3">
    <source>
        <dbReference type="Proteomes" id="UP000503308"/>
    </source>
</evidence>
<organism evidence="2 3">
    <name type="scientific">Roseobacter ponti</name>
    <dbReference type="NCBI Taxonomy" id="1891787"/>
    <lineage>
        <taxon>Bacteria</taxon>
        <taxon>Pseudomonadati</taxon>
        <taxon>Pseudomonadota</taxon>
        <taxon>Alphaproteobacteria</taxon>
        <taxon>Rhodobacterales</taxon>
        <taxon>Roseobacteraceae</taxon>
        <taxon>Roseobacter</taxon>
    </lineage>
</organism>
<evidence type="ECO:0008006" key="4">
    <source>
        <dbReference type="Google" id="ProtNLM"/>
    </source>
</evidence>
<dbReference type="PANTHER" id="PTHR12558:SF33">
    <property type="entry name" value="BLL7664 PROTEIN"/>
    <property type="match status" value="1"/>
</dbReference>
<name>A0A858SXG4_9RHOB</name>
<dbReference type="InterPro" id="IPR019734">
    <property type="entry name" value="TPR_rpt"/>
</dbReference>
<dbReference type="AlphaFoldDB" id="A0A858SXG4"/>
<evidence type="ECO:0000256" key="1">
    <source>
        <dbReference type="PROSITE-ProRule" id="PRU00339"/>
    </source>
</evidence>
<gene>
    <name evidence="2" type="ORF">G3256_10520</name>
</gene>
<proteinExistence type="predicted"/>
<keyword evidence="3" id="KW-1185">Reference proteome</keyword>
<dbReference type="Gene3D" id="1.25.40.10">
    <property type="entry name" value="Tetratricopeptide repeat domain"/>
    <property type="match status" value="2"/>
</dbReference>
<dbReference type="RefSeq" id="WP_169640783.1">
    <property type="nucleotide sequence ID" value="NZ_CP048788.1"/>
</dbReference>
<dbReference type="PANTHER" id="PTHR12558">
    <property type="entry name" value="CELL DIVISION CYCLE 16,23,27"/>
    <property type="match status" value="1"/>
</dbReference>
<reference evidence="2 3" key="1">
    <citation type="submission" date="2020-02" db="EMBL/GenBank/DDBJ databases">
        <title>Genome sequence of Roseobacter ponti.</title>
        <authorList>
            <person name="Hollensteiner J."/>
            <person name="Schneider D."/>
            <person name="Poehlein A."/>
            <person name="Daniel R."/>
        </authorList>
    </citation>
    <scope>NUCLEOTIDE SEQUENCE [LARGE SCALE GENOMIC DNA]</scope>
    <source>
        <strain evidence="2 3">DSM 106830</strain>
    </source>
</reference>
<accession>A0A858SXG4</accession>
<keyword evidence="1" id="KW-0802">TPR repeat</keyword>
<dbReference type="EMBL" id="CP048788">
    <property type="protein sequence ID" value="QJF51566.1"/>
    <property type="molecule type" value="Genomic_DNA"/>
</dbReference>
<sequence length="245" mass="27527">MPDVWMLEENAATNALELLDRALEIDPDYPLALALAAWCWAQRSVYNWAEDISKAKAEALVRAERAAQISSEDPLILSVLGTVHTFARNYGAARVLLERAIQLDPNAAWALSRLRFLETYADRPQVAREHFERAMRLSPLDPMNFNNLFGLGSACQVAGEDHRAAGFFLRALEERPNPHWVHCNLCTALLGAGREDEARASAQKLMQMHSNMTVKRFREAMVFSKPVLDRIGEQMIILGIPEGED</sequence>
<dbReference type="KEGG" id="rpon:G3256_10520"/>
<dbReference type="SUPFAM" id="SSF48452">
    <property type="entry name" value="TPR-like"/>
    <property type="match status" value="1"/>
</dbReference>